<organism evidence="2 3">
    <name type="scientific">Elliptochloris bilobata</name>
    <dbReference type="NCBI Taxonomy" id="381761"/>
    <lineage>
        <taxon>Eukaryota</taxon>
        <taxon>Viridiplantae</taxon>
        <taxon>Chlorophyta</taxon>
        <taxon>core chlorophytes</taxon>
        <taxon>Trebouxiophyceae</taxon>
        <taxon>Trebouxiophyceae incertae sedis</taxon>
        <taxon>Elliptochloris clade</taxon>
        <taxon>Elliptochloris</taxon>
    </lineage>
</organism>
<evidence type="ECO:0008006" key="4">
    <source>
        <dbReference type="Google" id="ProtNLM"/>
    </source>
</evidence>
<evidence type="ECO:0000313" key="3">
    <source>
        <dbReference type="Proteomes" id="UP001445335"/>
    </source>
</evidence>
<dbReference type="AlphaFoldDB" id="A0AAW1SKA8"/>
<sequence>MCSATGQATAAPPQSWMQKVVELPGYKRGCHVITRKILEQLPELSCFDIGLVNFFILHTSASLTINENASPDVPLDLNDALDRIAPEGHHYRHLDEGADDMPAHVKSSLMGPSLTVPLRRGRLALGTWQGLYLNEHRNYGGPRSIMVTVQGQRRSD</sequence>
<accession>A0AAW1SKA8</accession>
<dbReference type="Pfam" id="PF01894">
    <property type="entry name" value="YjbQ"/>
    <property type="match status" value="1"/>
</dbReference>
<dbReference type="Proteomes" id="UP001445335">
    <property type="component" value="Unassembled WGS sequence"/>
</dbReference>
<evidence type="ECO:0000313" key="2">
    <source>
        <dbReference type="EMBL" id="KAK9846299.1"/>
    </source>
</evidence>
<protein>
    <recommendedName>
        <fullName evidence="4">Secondary thiamine-phosphate synthase enzyme</fullName>
    </recommendedName>
</protein>
<comment type="caution">
    <text evidence="2">The sequence shown here is derived from an EMBL/GenBank/DDBJ whole genome shotgun (WGS) entry which is preliminary data.</text>
</comment>
<evidence type="ECO:0000256" key="1">
    <source>
        <dbReference type="ARBA" id="ARBA00005534"/>
    </source>
</evidence>
<dbReference type="InterPro" id="IPR001602">
    <property type="entry name" value="UPF0047_YjbQ-like"/>
</dbReference>
<dbReference type="PIRSF" id="PIRSF004681">
    <property type="entry name" value="UCP004681"/>
    <property type="match status" value="1"/>
</dbReference>
<dbReference type="Gene3D" id="2.60.120.460">
    <property type="entry name" value="YjbQ-like"/>
    <property type="match status" value="1"/>
</dbReference>
<dbReference type="PROSITE" id="PS01314">
    <property type="entry name" value="UPF0047"/>
    <property type="match status" value="1"/>
</dbReference>
<name>A0AAW1SKA8_9CHLO</name>
<dbReference type="InterPro" id="IPR035917">
    <property type="entry name" value="YjbQ-like_sf"/>
</dbReference>
<dbReference type="PANTHER" id="PTHR30615">
    <property type="entry name" value="UNCHARACTERIZED PROTEIN YJBQ-RELATED"/>
    <property type="match status" value="1"/>
</dbReference>
<reference evidence="2 3" key="1">
    <citation type="journal article" date="2024" name="Nat. Commun.">
        <title>Phylogenomics reveals the evolutionary origins of lichenization in chlorophyte algae.</title>
        <authorList>
            <person name="Puginier C."/>
            <person name="Libourel C."/>
            <person name="Otte J."/>
            <person name="Skaloud P."/>
            <person name="Haon M."/>
            <person name="Grisel S."/>
            <person name="Petersen M."/>
            <person name="Berrin J.G."/>
            <person name="Delaux P.M."/>
            <person name="Dal Grande F."/>
            <person name="Keller J."/>
        </authorList>
    </citation>
    <scope>NUCLEOTIDE SEQUENCE [LARGE SCALE GENOMIC DNA]</scope>
    <source>
        <strain evidence="2 3">SAG 245.80</strain>
    </source>
</reference>
<dbReference type="PANTHER" id="PTHR30615:SF8">
    <property type="entry name" value="UPF0047 PROTEIN C4A8.02C"/>
    <property type="match status" value="1"/>
</dbReference>
<comment type="similarity">
    <text evidence="1">Belongs to the UPF0047 family.</text>
</comment>
<dbReference type="SUPFAM" id="SSF111038">
    <property type="entry name" value="YjbQ-like"/>
    <property type="match status" value="1"/>
</dbReference>
<keyword evidence="3" id="KW-1185">Reference proteome</keyword>
<dbReference type="EMBL" id="JALJOU010000001">
    <property type="protein sequence ID" value="KAK9846299.1"/>
    <property type="molecule type" value="Genomic_DNA"/>
</dbReference>
<proteinExistence type="inferred from homology"/>
<dbReference type="NCBIfam" id="TIGR00149">
    <property type="entry name" value="TIGR00149_YjbQ"/>
    <property type="match status" value="1"/>
</dbReference>
<gene>
    <name evidence="2" type="ORF">WJX81_001174</name>
</gene>